<gene>
    <name evidence="3 5" type="primary">glpB</name>
    <name evidence="5" type="ORF">KC222_14135</name>
</gene>
<dbReference type="PANTHER" id="PTHR43734">
    <property type="entry name" value="PHYTOENE DESATURASE"/>
    <property type="match status" value="1"/>
</dbReference>
<dbReference type="HAMAP" id="MF_00753">
    <property type="entry name" value="Glycerol3P_GlpB"/>
    <property type="match status" value="1"/>
</dbReference>
<evidence type="ECO:0000313" key="6">
    <source>
        <dbReference type="Proteomes" id="UP000686327"/>
    </source>
</evidence>
<keyword evidence="6" id="KW-1185">Reference proteome</keyword>
<evidence type="ECO:0000313" key="5">
    <source>
        <dbReference type="EMBL" id="MBU4683148.1"/>
    </source>
</evidence>
<dbReference type="EC" id="1.1.5.3" evidence="3"/>
<keyword evidence="1 3" id="KW-0285">Flavoprotein</keyword>
<organism evidence="5 6">
    <name type="scientific">Cedecea davisae</name>
    <dbReference type="NCBI Taxonomy" id="158484"/>
    <lineage>
        <taxon>Bacteria</taxon>
        <taxon>Pseudomonadati</taxon>
        <taxon>Pseudomonadota</taxon>
        <taxon>Gammaproteobacteria</taxon>
        <taxon>Enterobacterales</taxon>
        <taxon>Enterobacteriaceae</taxon>
        <taxon>Cedecea</taxon>
    </lineage>
</organism>
<comment type="similarity">
    <text evidence="3">Belongs to the anaerobic G-3-P dehydrogenase subunit B family.</text>
</comment>
<feature type="domain" description="FAD-dependent oxidoreductase 2 FAD-binding" evidence="4">
    <location>
        <begin position="4"/>
        <end position="398"/>
    </location>
</feature>
<dbReference type="PIRSF" id="PIRSF000141">
    <property type="entry name" value="Anaerobic_G3P_dh"/>
    <property type="match status" value="1"/>
</dbReference>
<keyword evidence="2 3" id="KW-0560">Oxidoreductase</keyword>
<dbReference type="RefSeq" id="WP_216376223.1">
    <property type="nucleotide sequence ID" value="NZ_JAGRYT010000028.1"/>
</dbReference>
<dbReference type="Proteomes" id="UP000686327">
    <property type="component" value="Unassembled WGS sequence"/>
</dbReference>
<dbReference type="NCBIfam" id="TIGR03378">
    <property type="entry name" value="glycerol3P_GlpB"/>
    <property type="match status" value="1"/>
</dbReference>
<accession>A0ABS6DJ42</accession>
<comment type="function">
    <text evidence="3">Conversion of glycerol 3-phosphate to dihydroxyacetone. Uses fumarate or nitrate as electron acceptor.</text>
</comment>
<keyword evidence="3" id="KW-0288">FMN</keyword>
<comment type="subunit">
    <text evidence="3">Composed of a catalytic GlpA/B dimer and of membrane bound GlpC.</text>
</comment>
<comment type="pathway">
    <text evidence="3">Polyol metabolism; glycerol degradation via glycerol kinase pathway; glycerone phosphate from sn-glycerol 3-phosphate (anaerobic route): step 1/1.</text>
</comment>
<sequence>MKFDTIIIGSGLAGLTAGIRLAESGQRCAMISRGQSALHFSSGSLDLLSTLPDGGQVADLETALDSLEQQAPHHPYSLMGKKNVLELAAESELLLARAGVNLEGSYRQNHRRITPLGKQRASWLSPPEVPQAPLPWQKVTVINIAGFLDFQAELVAGSLSNSCCTAHVAELTLPALDVLRNNPSEFRAVNIARLLDQPQNRQALADELKMLLGSGEAMILPACIGLEGDTVSSLQKNLGIPIKLLPTLPPSVLGMHLHEALRRRFQSLGGLLMPGDAVTGARLEQGYIRALFTKNHSEVPLRTDNVILASGSFFSGGLQADRERIFESIFGLDIDAPMARAEWSKEDFFAPQPWLQFGLKVDEHFHPFHQATRMANLYAIGAVLGGFDPIAQGCGAGVSLLTALSAARQILATAEESHEPA</sequence>
<comment type="catalytic activity">
    <reaction evidence="3">
        <text>a quinone + sn-glycerol 3-phosphate = dihydroxyacetone phosphate + a quinol</text>
        <dbReference type="Rhea" id="RHEA:18977"/>
        <dbReference type="ChEBI" id="CHEBI:24646"/>
        <dbReference type="ChEBI" id="CHEBI:57597"/>
        <dbReference type="ChEBI" id="CHEBI:57642"/>
        <dbReference type="ChEBI" id="CHEBI:132124"/>
        <dbReference type="EC" id="1.1.5.3"/>
    </reaction>
</comment>
<evidence type="ECO:0000256" key="2">
    <source>
        <dbReference type="ARBA" id="ARBA00023002"/>
    </source>
</evidence>
<proteinExistence type="inferred from homology"/>
<dbReference type="InterPro" id="IPR009158">
    <property type="entry name" value="G3P_DH_GlpB_su"/>
</dbReference>
<comment type="caution">
    <text evidence="5">The sequence shown here is derived from an EMBL/GenBank/DDBJ whole genome shotgun (WGS) entry which is preliminary data.</text>
</comment>
<evidence type="ECO:0000259" key="4">
    <source>
        <dbReference type="Pfam" id="PF00890"/>
    </source>
</evidence>
<evidence type="ECO:0000256" key="3">
    <source>
        <dbReference type="HAMAP-Rule" id="MF_00753"/>
    </source>
</evidence>
<reference evidence="5 6" key="1">
    <citation type="submission" date="2021-04" db="EMBL/GenBank/DDBJ databases">
        <authorList>
            <person name="Seiffert S.N."/>
        </authorList>
    </citation>
    <scope>NUCLEOTIDE SEQUENCE [LARGE SCALE GENOMIC DNA]</scope>
    <source>
        <strain evidence="5 6">1</strain>
    </source>
</reference>
<dbReference type="EMBL" id="JAGRYU010000025">
    <property type="protein sequence ID" value="MBU4683148.1"/>
    <property type="molecule type" value="Genomic_DNA"/>
</dbReference>
<evidence type="ECO:0000256" key="1">
    <source>
        <dbReference type="ARBA" id="ARBA00022630"/>
    </source>
</evidence>
<protein>
    <recommendedName>
        <fullName evidence="3">Anaerobic glycerol-3-phosphate dehydrogenase subunit B</fullName>
        <shortName evidence="3">Anaerobic G-3-P dehydrogenase subunit B</shortName>
        <shortName evidence="3">Anaerobic G3Pdhase B</shortName>
        <ecNumber evidence="3">1.1.5.3</ecNumber>
    </recommendedName>
</protein>
<dbReference type="NCBIfam" id="NF003721">
    <property type="entry name" value="PRK05329.1-4"/>
    <property type="match status" value="1"/>
</dbReference>
<dbReference type="InterPro" id="IPR003953">
    <property type="entry name" value="FAD-dep_OxRdtase_2_FAD-bd"/>
</dbReference>
<reference evidence="6" key="2">
    <citation type="submission" date="2023-07" db="EMBL/GenBank/DDBJ databases">
        <title>Cedecea davisae an AmpC producer and its therapeutic implications.</title>
        <authorList>
            <person name="Notter J."/>
        </authorList>
    </citation>
    <scope>NUCLEOTIDE SEQUENCE [LARGE SCALE GENOMIC DNA]</scope>
    <source>
        <strain evidence="6">1</strain>
    </source>
</reference>
<comment type="cofactor">
    <cofactor evidence="3">
        <name>FMN</name>
        <dbReference type="ChEBI" id="CHEBI:58210"/>
    </cofactor>
</comment>
<dbReference type="NCBIfam" id="NF003720">
    <property type="entry name" value="PRK05329.1-3"/>
    <property type="match status" value="1"/>
</dbReference>
<dbReference type="GO" id="GO:0004368">
    <property type="term" value="F:glycerol-3-phosphate dehydrogenase (quinone) activity"/>
    <property type="evidence" value="ECO:0007669"/>
    <property type="project" value="UniProtKB-EC"/>
</dbReference>
<dbReference type="Pfam" id="PF00890">
    <property type="entry name" value="FAD_binding_2"/>
    <property type="match status" value="1"/>
</dbReference>
<name>A0ABS6DJ42_9ENTR</name>
<dbReference type="NCBIfam" id="NF003719">
    <property type="entry name" value="PRK05329.1-2"/>
    <property type="match status" value="1"/>
</dbReference>
<dbReference type="NCBIfam" id="NF003718">
    <property type="entry name" value="PRK05329.1-1"/>
    <property type="match status" value="1"/>
</dbReference>
<dbReference type="PANTHER" id="PTHR43734:SF7">
    <property type="entry name" value="4,4'-DIAPONEUROSPORENE OXYGENASE"/>
    <property type="match status" value="1"/>
</dbReference>